<protein>
    <submittedName>
        <fullName evidence="1">Uncharacterized protein</fullName>
    </submittedName>
</protein>
<dbReference type="EMBL" id="MPDP01000112">
    <property type="protein sequence ID" value="KAK1480002.1"/>
    <property type="molecule type" value="Genomic_DNA"/>
</dbReference>
<keyword evidence="2" id="KW-1185">Reference proteome</keyword>
<sequence length="138" mass="14514">MLALQKLNKVAVMTAAGAAAGTPATSTIAGSVDFGSPEIIHVSVEIPGRNALCILGGGQHEGHFQYIDVVVPAARAGPKPKRIQALPSKRAKSVSIDYATWPAHCAQYVIQARQQLVDIGNPTSPDNCEILHSSLAHR</sequence>
<dbReference type="Proteomes" id="UP001239213">
    <property type="component" value="Unassembled WGS sequence"/>
</dbReference>
<comment type="caution">
    <text evidence="1">The sequence shown here is derived from an EMBL/GenBank/DDBJ whole genome shotgun (WGS) entry which is preliminary data.</text>
</comment>
<evidence type="ECO:0000313" key="2">
    <source>
        <dbReference type="Proteomes" id="UP001239213"/>
    </source>
</evidence>
<organism evidence="1 2">
    <name type="scientific">Colletotrichum cuscutae</name>
    <dbReference type="NCBI Taxonomy" id="1209917"/>
    <lineage>
        <taxon>Eukaryota</taxon>
        <taxon>Fungi</taxon>
        <taxon>Dikarya</taxon>
        <taxon>Ascomycota</taxon>
        <taxon>Pezizomycotina</taxon>
        <taxon>Sordariomycetes</taxon>
        <taxon>Hypocreomycetidae</taxon>
        <taxon>Glomerellales</taxon>
        <taxon>Glomerellaceae</taxon>
        <taxon>Colletotrichum</taxon>
        <taxon>Colletotrichum acutatum species complex</taxon>
    </lineage>
</organism>
<evidence type="ECO:0000313" key="1">
    <source>
        <dbReference type="EMBL" id="KAK1480002.1"/>
    </source>
</evidence>
<name>A0AAI9Y2Z9_9PEZI</name>
<accession>A0AAI9Y2Z9</accession>
<reference evidence="1" key="1">
    <citation type="submission" date="2016-11" db="EMBL/GenBank/DDBJ databases">
        <title>The genome sequence of Colletotrichum cuscutae.</title>
        <authorList>
            <person name="Baroncelli R."/>
        </authorList>
    </citation>
    <scope>NUCLEOTIDE SEQUENCE</scope>
    <source>
        <strain evidence="1">IMI 304802</strain>
    </source>
</reference>
<dbReference type="AlphaFoldDB" id="A0AAI9Y2Z9"/>
<gene>
    <name evidence="1" type="ORF">CCUS01_00556</name>
</gene>
<proteinExistence type="predicted"/>